<sequence>MLTASVTPLATFTYNGDEVLFEAMGIYLNGSLSDSTWGLFVIGAISSLLSLVTLFLYKKRMLQIRLSIFNTVVMVGFYIFFGFVLYQINAVDNLHFQRVGVGIIMPVIAIILTILAIRRIGADEALVRSLNRLRR</sequence>
<keyword evidence="1" id="KW-0812">Transmembrane</keyword>
<evidence type="ECO:0000313" key="2">
    <source>
        <dbReference type="EMBL" id="KUK78294.1"/>
    </source>
</evidence>
<feature type="transmembrane region" description="Helical" evidence="1">
    <location>
        <begin position="68"/>
        <end position="88"/>
    </location>
</feature>
<feature type="transmembrane region" description="Helical" evidence="1">
    <location>
        <begin position="37"/>
        <end position="56"/>
    </location>
</feature>
<reference evidence="3" key="1">
    <citation type="journal article" date="2015" name="MBio">
        <title>Genome-Resolved Metagenomic Analysis Reveals Roles for Candidate Phyla and Other Microbial Community Members in Biogeochemical Transformations in Oil Reservoirs.</title>
        <authorList>
            <person name="Hu P."/>
            <person name="Tom L."/>
            <person name="Singh A."/>
            <person name="Thomas B.C."/>
            <person name="Baker B.J."/>
            <person name="Piceno Y.M."/>
            <person name="Andersen G.L."/>
            <person name="Banfield J.F."/>
        </authorList>
    </citation>
    <scope>NUCLEOTIDE SEQUENCE [LARGE SCALE GENOMIC DNA]</scope>
</reference>
<proteinExistence type="predicted"/>
<accession>A0A117M0Y8</accession>
<evidence type="ECO:0008006" key="4">
    <source>
        <dbReference type="Google" id="ProtNLM"/>
    </source>
</evidence>
<evidence type="ECO:0000313" key="3">
    <source>
        <dbReference type="Proteomes" id="UP000053860"/>
    </source>
</evidence>
<evidence type="ECO:0000256" key="1">
    <source>
        <dbReference type="SAM" id="Phobius"/>
    </source>
</evidence>
<name>A0A117M0Y8_9BACT</name>
<dbReference type="Pfam" id="PF14126">
    <property type="entry name" value="DUF4293"/>
    <property type="match status" value="1"/>
</dbReference>
<dbReference type="EMBL" id="LGGN01000049">
    <property type="protein sequence ID" value="KUK78294.1"/>
    <property type="molecule type" value="Genomic_DNA"/>
</dbReference>
<gene>
    <name evidence="2" type="ORF">XD92_0401</name>
</gene>
<comment type="caution">
    <text evidence="2">The sequence shown here is derived from an EMBL/GenBank/DDBJ whole genome shotgun (WGS) entry which is preliminary data.</text>
</comment>
<organism evidence="2 3">
    <name type="scientific">Proteiniphilum acetatigenes</name>
    <dbReference type="NCBI Taxonomy" id="294710"/>
    <lineage>
        <taxon>Bacteria</taxon>
        <taxon>Pseudomonadati</taxon>
        <taxon>Bacteroidota</taxon>
        <taxon>Bacteroidia</taxon>
        <taxon>Bacteroidales</taxon>
        <taxon>Dysgonomonadaceae</taxon>
        <taxon>Proteiniphilum</taxon>
    </lineage>
</organism>
<keyword evidence="1" id="KW-0472">Membrane</keyword>
<keyword evidence="1" id="KW-1133">Transmembrane helix</keyword>
<feature type="transmembrane region" description="Helical" evidence="1">
    <location>
        <begin position="100"/>
        <end position="118"/>
    </location>
</feature>
<protein>
    <recommendedName>
        <fullName evidence="4">DUF4293 domain-containing protein</fullName>
    </recommendedName>
</protein>
<dbReference type="Proteomes" id="UP000053860">
    <property type="component" value="Unassembled WGS sequence"/>
</dbReference>
<dbReference type="AlphaFoldDB" id="A0A117M0Y8"/>
<dbReference type="InterPro" id="IPR025635">
    <property type="entry name" value="DUF4293"/>
</dbReference>